<dbReference type="PANTHER" id="PTHR37984">
    <property type="entry name" value="PROTEIN CBG26694"/>
    <property type="match status" value="1"/>
</dbReference>
<dbReference type="InterPro" id="IPR050951">
    <property type="entry name" value="Retrovirus_Pol_polyprotein"/>
</dbReference>
<keyword evidence="6" id="KW-0064">Aspartyl protease</keyword>
<dbReference type="InterPro" id="IPR043128">
    <property type="entry name" value="Rev_trsase/Diguanyl_cyclase"/>
</dbReference>
<protein>
    <recommendedName>
        <fullName evidence="1">RNA-directed DNA polymerase</fullName>
        <ecNumber evidence="1">2.7.7.49</ecNumber>
    </recommendedName>
</protein>
<dbReference type="Pfam" id="PF13650">
    <property type="entry name" value="Asp_protease_2"/>
    <property type="match status" value="1"/>
</dbReference>
<evidence type="ECO:0000256" key="10">
    <source>
        <dbReference type="ARBA" id="ARBA00022884"/>
    </source>
</evidence>
<dbReference type="GO" id="GO:0006508">
    <property type="term" value="P:proteolysis"/>
    <property type="evidence" value="ECO:0007669"/>
    <property type="project" value="UniProtKB-KW"/>
</dbReference>
<keyword evidence="10" id="KW-0694">RNA-binding</keyword>
<dbReference type="CDD" id="cd00303">
    <property type="entry name" value="retropepsin_like"/>
    <property type="match status" value="1"/>
</dbReference>
<keyword evidence="13" id="KW-0511">Multifunctional enzyme</keyword>
<dbReference type="Gene3D" id="3.10.10.10">
    <property type="entry name" value="HIV Type 1 Reverse Transcriptase, subunit A, domain 1"/>
    <property type="match status" value="1"/>
</dbReference>
<organism evidence="17 18">
    <name type="scientific">Meloidogyne enterolobii</name>
    <name type="common">Root-knot nematode worm</name>
    <name type="synonym">Meloidogyne mayaguensis</name>
    <dbReference type="NCBI Taxonomy" id="390850"/>
    <lineage>
        <taxon>Eukaryota</taxon>
        <taxon>Metazoa</taxon>
        <taxon>Ecdysozoa</taxon>
        <taxon>Nematoda</taxon>
        <taxon>Chromadorea</taxon>
        <taxon>Rhabditida</taxon>
        <taxon>Tylenchina</taxon>
        <taxon>Tylenchomorpha</taxon>
        <taxon>Tylenchoidea</taxon>
        <taxon>Meloidogynidae</taxon>
        <taxon>Meloidogyninae</taxon>
        <taxon>Meloidogyne</taxon>
    </lineage>
</organism>
<dbReference type="Pfam" id="PF17919">
    <property type="entry name" value="RT_RNaseH_2"/>
    <property type="match status" value="1"/>
</dbReference>
<evidence type="ECO:0000256" key="2">
    <source>
        <dbReference type="ARBA" id="ARBA00022670"/>
    </source>
</evidence>
<name>A0A6V7XBL1_MELEN</name>
<evidence type="ECO:0000256" key="13">
    <source>
        <dbReference type="ARBA" id="ARBA00023268"/>
    </source>
</evidence>
<keyword evidence="4" id="KW-0548">Nucleotidyltransferase</keyword>
<evidence type="ECO:0000256" key="12">
    <source>
        <dbReference type="ARBA" id="ARBA00022918"/>
    </source>
</evidence>
<dbReference type="Pfam" id="PF00078">
    <property type="entry name" value="RVT_1"/>
    <property type="match status" value="1"/>
</dbReference>
<feature type="compositionally biased region" description="Polar residues" evidence="14">
    <location>
        <begin position="103"/>
        <end position="136"/>
    </location>
</feature>
<dbReference type="SUPFAM" id="SSF57756">
    <property type="entry name" value="Retrovirus zinc finger-like domains"/>
    <property type="match status" value="1"/>
</dbReference>
<dbReference type="InterPro" id="IPR000477">
    <property type="entry name" value="RT_dom"/>
</dbReference>
<gene>
    <name evidence="17" type="ORF">MENT_LOCUS49739</name>
</gene>
<dbReference type="CDD" id="cd09274">
    <property type="entry name" value="RNase_HI_RT_Ty3"/>
    <property type="match status" value="1"/>
</dbReference>
<feature type="domain" description="Integrase catalytic" evidence="16">
    <location>
        <begin position="1802"/>
        <end position="1965"/>
    </location>
</feature>
<evidence type="ECO:0000256" key="3">
    <source>
        <dbReference type="ARBA" id="ARBA00022679"/>
    </source>
</evidence>
<dbReference type="GO" id="GO:0004519">
    <property type="term" value="F:endonuclease activity"/>
    <property type="evidence" value="ECO:0007669"/>
    <property type="project" value="UniProtKB-KW"/>
</dbReference>
<dbReference type="InterPro" id="IPR036875">
    <property type="entry name" value="Znf_CCHC_sf"/>
</dbReference>
<dbReference type="GO" id="GO:0008270">
    <property type="term" value="F:zinc ion binding"/>
    <property type="evidence" value="ECO:0007669"/>
    <property type="project" value="InterPro"/>
</dbReference>
<dbReference type="InterPro" id="IPR012337">
    <property type="entry name" value="RNaseH-like_sf"/>
</dbReference>
<dbReference type="Pfam" id="PF00665">
    <property type="entry name" value="rve"/>
    <property type="match status" value="1"/>
</dbReference>
<dbReference type="InterPro" id="IPR043502">
    <property type="entry name" value="DNA/RNA_pol_sf"/>
</dbReference>
<dbReference type="GO" id="GO:0004190">
    <property type="term" value="F:aspartic-type endopeptidase activity"/>
    <property type="evidence" value="ECO:0007669"/>
    <property type="project" value="UniProtKB-KW"/>
</dbReference>
<dbReference type="InterPro" id="IPR036397">
    <property type="entry name" value="RNaseH_sf"/>
</dbReference>
<keyword evidence="2" id="KW-0645">Protease</keyword>
<dbReference type="EC" id="2.7.7.49" evidence="1"/>
<evidence type="ECO:0000256" key="5">
    <source>
        <dbReference type="ARBA" id="ARBA00022722"/>
    </source>
</evidence>
<feature type="region of interest" description="Disordered" evidence="14">
    <location>
        <begin position="2108"/>
        <end position="2158"/>
    </location>
</feature>
<evidence type="ECO:0000313" key="17">
    <source>
        <dbReference type="EMBL" id="CAD2196565.1"/>
    </source>
</evidence>
<dbReference type="SUPFAM" id="SSF50630">
    <property type="entry name" value="Acid proteases"/>
    <property type="match status" value="1"/>
</dbReference>
<dbReference type="InterPro" id="IPR001584">
    <property type="entry name" value="Integrase_cat-core"/>
</dbReference>
<dbReference type="InterPro" id="IPR041588">
    <property type="entry name" value="Integrase_H2C2"/>
</dbReference>
<evidence type="ECO:0000256" key="6">
    <source>
        <dbReference type="ARBA" id="ARBA00022750"/>
    </source>
</evidence>
<feature type="compositionally biased region" description="Basic and acidic residues" evidence="14">
    <location>
        <begin position="2134"/>
        <end position="2144"/>
    </location>
</feature>
<comment type="caution">
    <text evidence="17">The sequence shown here is derived from an EMBL/GenBank/DDBJ whole genome shotgun (WGS) entry which is preliminary data.</text>
</comment>
<evidence type="ECO:0000256" key="7">
    <source>
        <dbReference type="ARBA" id="ARBA00022759"/>
    </source>
</evidence>
<dbReference type="SUPFAM" id="SSF56672">
    <property type="entry name" value="DNA/RNA polymerases"/>
    <property type="match status" value="1"/>
</dbReference>
<evidence type="ECO:0000256" key="11">
    <source>
        <dbReference type="ARBA" id="ARBA00022908"/>
    </source>
</evidence>
<dbReference type="GO" id="GO:0003723">
    <property type="term" value="F:RNA binding"/>
    <property type="evidence" value="ECO:0007669"/>
    <property type="project" value="UniProtKB-KW"/>
</dbReference>
<dbReference type="Gene3D" id="1.10.340.70">
    <property type="match status" value="1"/>
</dbReference>
<keyword evidence="11" id="KW-0229">DNA integration</keyword>
<feature type="compositionally biased region" description="Basic and acidic residues" evidence="14">
    <location>
        <begin position="223"/>
        <end position="238"/>
    </location>
</feature>
<dbReference type="InterPro" id="IPR021109">
    <property type="entry name" value="Peptidase_aspartic_dom_sf"/>
</dbReference>
<feature type="compositionally biased region" description="Basic residues" evidence="14">
    <location>
        <begin position="2145"/>
        <end position="2158"/>
    </location>
</feature>
<dbReference type="PANTHER" id="PTHR37984:SF5">
    <property type="entry name" value="PROTEIN NYNRIN-LIKE"/>
    <property type="match status" value="1"/>
</dbReference>
<dbReference type="CDD" id="cd01647">
    <property type="entry name" value="RT_LTR"/>
    <property type="match status" value="1"/>
</dbReference>
<sequence length="2158" mass="245385">MAGTHRERYLCDLLLERLLPNIAFCMKLLNFTQNNRGFEQLCMDAREVEIMIPGRSNPLFPTASVNEMQEVNQYVGSQGPSGRFKTLNPINSNRVQPREGWRFNQTNDRNFKNRQINQQRSWSRPNQRMNNWNRNPSNDRRWNNRPMCNYCSRVGHFASNCRERLERFNFRQYEDQGTSQSQSRSGQIQNDSMLSEILNAIRKMKVGENSNIPSVQNLEVVQKSEKVKESPRNEKESKQSAISSWEGRRSLGPKLLPLTILMLVAMFSPALGFENLPKPQWPMICQMEKQGILWSLPELSECPKLTPNVSHAPISQTRTVYMLNDLEYATDAWACRKIRKIVKKYTSITNVPITEPVSSEMLEVSREECNKMINEKKCSLGSLKEENEVFTTGNKIDISPKMWFVGSFTWTQVQSENCILFETQVYSHWGEKNIRTPLGGTHNCSYDKGHCVLEDKTFLEWTINEKSFCRYVPIGRWTGKFLDNTWLSDDAQIALHFGKPIAKRQDCGKDLEISEQGFATETHLERTKRSKNAESLGLATAPELAARLTFLDKEWAETMTFAFAHSLKAVCDHMETVKKLAVAAYLSNPTGLARMVFNNEYLVAKREGVSLLSVWPCIKLKENEFSFINTKMDECFDLIPIQVKTGSKDIMAFLDPNTMIIQPTARKAPCSQFRKIILEVNNNALEINQQTGEIKTVKPRGIRKNEVRYFQVPNLKSHSFHELVLVNLTDLNTHTFMTNMAKVSELTYRLSEKDTVITKTLSDQWKEAGDKITKEVFGDYMGIWKIVITCLVVILIIDLVIRLAVIVSKSYIGSLLEIAQPFKGRITRQESVVRTPKKVKSVPLKRMSMIKQRKRSVRKQSNWIPQVSQIPPIEINVLSTSSENAASAKNKLNINATSPNTAITRVSVNSKPVNCLIDTGASISIAPISLARELNIGLTPTCLAITSASGHEILVKAQMKCCLEVAGLKHTVDVNLVEDKQLNNKRNYQMIIGCDLLGKLPPVTFDFKNDKAWFGNSAVCLGINNQPLIENAKIYAIEATTILPGSHKIVKGKLMSMNKISNALIHALENRLVGENIGLIPTVVEPKDNSVCVLLANPTNAPKHIFNGMHIAFADECIESSEGPWLTQYQDKSEIDAYKVNNLERDNTFKIDFSKSSVQGNDLIKLQKLCEEFSDVFSKSQYDLGSCIVGEHDILTTTETPIASKPHRVPFKFQSELQENITKLLKSGVMVKSDTPWVSNIVLVQKKDGGLRPCIDFRKLNEVTVPDHFPLPRLETIMEKVGGCHFYSSLDLSSGYLQIRLTERASRKCGVITEDEVYQMTHMPFGLRNATSAFARVMAHVISGLEDCVLTYVDDFLVFTKPNDFDVHLDALKQVFERLRKFSLKVSPKKCVLGSTKMHFLGHIINSSGYTPSLSKVEIIKNLAAPTSVKEVRRVVGMASFFRKHIQNFSMIAEPLTRLTRKENCFKWEDEQQRAFDKIKEILTNEPVLTFPDYSKPFHIFTDASLVGQGGALMQKNENNLFQAIAYCSRTLTTAERKWPPVQIELGAIIYALRQFKPFIYMAEVELHTDHKPLAYLLEKAQAHPNLARWLIELQNYNIKIVHVSGKENLLADALSRVFKTNDPKEVENLEELEDIAEFPVCLVLRTKSQLVVDESIAAFTLRKEDGQNYTIDIRHEQSEDPEASALIKFLKTGEIPEEIPQNEIEKFVVSAENLQIIGDILCHKLPNLYPRIFVPVSLRALIFESFHSSHLGGGHMSMKKTLKKCRKYFWHRMHADILTWTRNCITCQLRHSPNPPYRAEMQMAPPNTLFAKVGIDLAGPFPMTQNGNKYIMNIICWFTKYVISVPVPDAKALTLAKAFLTNCYLRFGGCIELITDNATAFTSEFFRNFCSMLYINKSYAIPHWSQGNAVTERSFRTFHNILAKYINKEQPDFDEFVDIASFCYNTSIHASTGETPFFLMFGRDPIFCVDQILDPRVHDPIALTDISEFKQKLVVSLRKAWEAADEANKEAQLKSKAQYDKLTRNPTVTVGDRVLLRNYCGKIGTSKKFHMPWKGVFRVVKIDGIYVTIVSCNAPSAIPKVVHINQLKKCFEDLPPIVTVPELTQEEEKAINDSNSQEPVTTTPIEENCPEDNISREPNEKRYNLRRNPKARRLSIE</sequence>
<dbReference type="Pfam" id="PF17921">
    <property type="entry name" value="Integrase_H2C2"/>
    <property type="match status" value="1"/>
</dbReference>
<dbReference type="EMBL" id="CAJEWN010001333">
    <property type="protein sequence ID" value="CAD2196565.1"/>
    <property type="molecule type" value="Genomic_DNA"/>
</dbReference>
<keyword evidence="3" id="KW-0808">Transferase</keyword>
<dbReference type="Proteomes" id="UP000580250">
    <property type="component" value="Unassembled WGS sequence"/>
</dbReference>
<dbReference type="FunFam" id="3.30.70.270:FF:000020">
    <property type="entry name" value="Transposon Tf2-6 polyprotein-like Protein"/>
    <property type="match status" value="1"/>
</dbReference>
<dbReference type="GO" id="GO:0003964">
    <property type="term" value="F:RNA-directed DNA polymerase activity"/>
    <property type="evidence" value="ECO:0007669"/>
    <property type="project" value="UniProtKB-KW"/>
</dbReference>
<dbReference type="OrthoDB" id="5920491at2759"/>
<keyword evidence="9" id="KW-0460">Magnesium</keyword>
<dbReference type="InterPro" id="IPR001969">
    <property type="entry name" value="Aspartic_peptidase_AS"/>
</dbReference>
<keyword evidence="8" id="KW-0378">Hydrolase</keyword>
<proteinExistence type="predicted"/>
<evidence type="ECO:0000256" key="1">
    <source>
        <dbReference type="ARBA" id="ARBA00012493"/>
    </source>
</evidence>
<evidence type="ECO:0000259" key="16">
    <source>
        <dbReference type="PROSITE" id="PS50994"/>
    </source>
</evidence>
<dbReference type="PROSITE" id="PS50878">
    <property type="entry name" value="RT_POL"/>
    <property type="match status" value="1"/>
</dbReference>
<dbReference type="GO" id="GO:0015074">
    <property type="term" value="P:DNA integration"/>
    <property type="evidence" value="ECO:0007669"/>
    <property type="project" value="UniProtKB-KW"/>
</dbReference>
<dbReference type="PROSITE" id="PS00141">
    <property type="entry name" value="ASP_PROTEASE"/>
    <property type="match status" value="1"/>
</dbReference>
<feature type="domain" description="Reverse transcriptase" evidence="15">
    <location>
        <begin position="1225"/>
        <end position="1405"/>
    </location>
</feature>
<dbReference type="InterPro" id="IPR041577">
    <property type="entry name" value="RT_RNaseH_2"/>
</dbReference>
<feature type="compositionally biased region" description="Polar residues" evidence="14">
    <location>
        <begin position="2113"/>
        <end position="2126"/>
    </location>
</feature>
<evidence type="ECO:0000256" key="9">
    <source>
        <dbReference type="ARBA" id="ARBA00022842"/>
    </source>
</evidence>
<feature type="region of interest" description="Disordered" evidence="14">
    <location>
        <begin position="98"/>
        <end position="145"/>
    </location>
</feature>
<evidence type="ECO:0000259" key="15">
    <source>
        <dbReference type="PROSITE" id="PS50878"/>
    </source>
</evidence>
<evidence type="ECO:0000313" key="18">
    <source>
        <dbReference type="Proteomes" id="UP000580250"/>
    </source>
</evidence>
<dbReference type="SUPFAM" id="SSF53098">
    <property type="entry name" value="Ribonuclease H-like"/>
    <property type="match status" value="1"/>
</dbReference>
<keyword evidence="7" id="KW-0255">Endonuclease</keyword>
<dbReference type="GO" id="GO:0042575">
    <property type="term" value="C:DNA polymerase complex"/>
    <property type="evidence" value="ECO:0007669"/>
    <property type="project" value="UniProtKB-ARBA"/>
</dbReference>
<reference evidence="17 18" key="1">
    <citation type="submission" date="2020-08" db="EMBL/GenBank/DDBJ databases">
        <authorList>
            <person name="Koutsovoulos G."/>
            <person name="Danchin GJ E."/>
        </authorList>
    </citation>
    <scope>NUCLEOTIDE SEQUENCE [LARGE SCALE GENOMIC DNA]</scope>
</reference>
<dbReference type="Gene3D" id="2.40.70.10">
    <property type="entry name" value="Acid Proteases"/>
    <property type="match status" value="1"/>
</dbReference>
<evidence type="ECO:0000256" key="4">
    <source>
        <dbReference type="ARBA" id="ARBA00022695"/>
    </source>
</evidence>
<feature type="region of interest" description="Disordered" evidence="14">
    <location>
        <begin position="223"/>
        <end position="244"/>
    </location>
</feature>
<dbReference type="PROSITE" id="PS50994">
    <property type="entry name" value="INTEGRASE"/>
    <property type="match status" value="1"/>
</dbReference>
<evidence type="ECO:0000256" key="14">
    <source>
        <dbReference type="SAM" id="MobiDB-lite"/>
    </source>
</evidence>
<evidence type="ECO:0000256" key="8">
    <source>
        <dbReference type="ARBA" id="ARBA00022801"/>
    </source>
</evidence>
<keyword evidence="12" id="KW-0695">RNA-directed DNA polymerase</keyword>
<accession>A0A6V7XBL1</accession>
<dbReference type="Gene3D" id="3.30.420.10">
    <property type="entry name" value="Ribonuclease H-like superfamily/Ribonuclease H"/>
    <property type="match status" value="1"/>
</dbReference>
<dbReference type="Gene3D" id="3.30.70.270">
    <property type="match status" value="2"/>
</dbReference>
<keyword evidence="5" id="KW-0540">Nuclease</keyword>